<feature type="compositionally biased region" description="Basic and acidic residues" evidence="1">
    <location>
        <begin position="140"/>
        <end position="152"/>
    </location>
</feature>
<reference evidence="3" key="1">
    <citation type="submission" date="2023-10" db="EMBL/GenBank/DDBJ databases">
        <authorList>
            <person name="Hackl T."/>
        </authorList>
    </citation>
    <scope>NUCLEOTIDE SEQUENCE</scope>
</reference>
<gene>
    <name evidence="3" type="ORF">KHLLAP_LOCUS14113</name>
</gene>
<keyword evidence="2" id="KW-1133">Transmembrane helix</keyword>
<keyword evidence="4" id="KW-1185">Reference proteome</keyword>
<feature type="region of interest" description="Disordered" evidence="1">
    <location>
        <begin position="98"/>
        <end position="259"/>
    </location>
</feature>
<organism evidence="3 4">
    <name type="scientific">Anthostomella pinea</name>
    <dbReference type="NCBI Taxonomy" id="933095"/>
    <lineage>
        <taxon>Eukaryota</taxon>
        <taxon>Fungi</taxon>
        <taxon>Dikarya</taxon>
        <taxon>Ascomycota</taxon>
        <taxon>Pezizomycotina</taxon>
        <taxon>Sordariomycetes</taxon>
        <taxon>Xylariomycetidae</taxon>
        <taxon>Xylariales</taxon>
        <taxon>Xylariaceae</taxon>
        <taxon>Anthostomella</taxon>
    </lineage>
</organism>
<keyword evidence="2" id="KW-0812">Transmembrane</keyword>
<evidence type="ECO:0000256" key="1">
    <source>
        <dbReference type="SAM" id="MobiDB-lite"/>
    </source>
</evidence>
<accession>A0AAI8VZI3</accession>
<sequence>MAPLIPSRHAARDVLSPLTPRSRQSTPGLKALTARILPRAATNVDTVPQGYGQTPFGPDAGTVVGIVLGSVAGFLFLLWLIYMVVNLGNGPSAVVETGSVRNGGGTSASVVSRHSKPRPHRHHSKRRSHHSSRSPAPGRRTTETVEIRRERMAAAPMLPRTPDRDQIVVEEHRSRSVSRPPPPMPPPAPRIVPDDDDDDEVVVIEEHTPPRRRDSRGHHRRRSSERRSGGGYRDVDPYRFAGGDGPVRDVSRRRSQSRR</sequence>
<protein>
    <submittedName>
        <fullName evidence="3">Uu.00g017640.m01.CDS01</fullName>
    </submittedName>
</protein>
<comment type="caution">
    <text evidence="3">The sequence shown here is derived from an EMBL/GenBank/DDBJ whole genome shotgun (WGS) entry which is preliminary data.</text>
</comment>
<feature type="compositionally biased region" description="Basic residues" evidence="1">
    <location>
        <begin position="213"/>
        <end position="224"/>
    </location>
</feature>
<dbReference type="AlphaFoldDB" id="A0AAI8VZI3"/>
<evidence type="ECO:0000256" key="2">
    <source>
        <dbReference type="SAM" id="Phobius"/>
    </source>
</evidence>
<evidence type="ECO:0000313" key="4">
    <source>
        <dbReference type="Proteomes" id="UP001295740"/>
    </source>
</evidence>
<dbReference type="Proteomes" id="UP001295740">
    <property type="component" value="Unassembled WGS sequence"/>
</dbReference>
<dbReference type="EMBL" id="CAUWAG010000020">
    <property type="protein sequence ID" value="CAJ2513645.1"/>
    <property type="molecule type" value="Genomic_DNA"/>
</dbReference>
<keyword evidence="2" id="KW-0472">Membrane</keyword>
<proteinExistence type="predicted"/>
<evidence type="ECO:0000313" key="3">
    <source>
        <dbReference type="EMBL" id="CAJ2513645.1"/>
    </source>
</evidence>
<name>A0AAI8VZI3_9PEZI</name>
<feature type="transmembrane region" description="Helical" evidence="2">
    <location>
        <begin position="60"/>
        <end position="82"/>
    </location>
</feature>
<feature type="compositionally biased region" description="Basic residues" evidence="1">
    <location>
        <begin position="113"/>
        <end position="132"/>
    </location>
</feature>
<feature type="compositionally biased region" description="Basic and acidic residues" evidence="1">
    <location>
        <begin position="161"/>
        <end position="174"/>
    </location>
</feature>
<feature type="compositionally biased region" description="Acidic residues" evidence="1">
    <location>
        <begin position="194"/>
        <end position="203"/>
    </location>
</feature>
<feature type="compositionally biased region" description="Pro residues" evidence="1">
    <location>
        <begin position="179"/>
        <end position="190"/>
    </location>
</feature>
<feature type="compositionally biased region" description="Basic and acidic residues" evidence="1">
    <location>
        <begin position="225"/>
        <end position="237"/>
    </location>
</feature>